<proteinExistence type="predicted"/>
<dbReference type="SUPFAM" id="SSF54236">
    <property type="entry name" value="Ubiquitin-like"/>
    <property type="match status" value="2"/>
</dbReference>
<dbReference type="InterPro" id="IPR028842">
    <property type="entry name" value="Afadin"/>
</dbReference>
<dbReference type="InterPro" id="IPR029071">
    <property type="entry name" value="Ubiquitin-like_domsf"/>
</dbReference>
<dbReference type="OMA" id="FYFQEAG"/>
<protein>
    <submittedName>
        <fullName evidence="3">Afadin</fullName>
    </submittedName>
</protein>
<dbReference type="AlphaFoldDB" id="A0A226E0U0"/>
<feature type="region of interest" description="Disordered" evidence="1">
    <location>
        <begin position="323"/>
        <end position="372"/>
    </location>
</feature>
<accession>A0A226E0U0</accession>
<keyword evidence="4" id="KW-1185">Reference proteome</keyword>
<evidence type="ECO:0000313" key="4">
    <source>
        <dbReference type="Proteomes" id="UP000198287"/>
    </source>
</evidence>
<dbReference type="EMBL" id="LNIX01000009">
    <property type="protein sequence ID" value="OXA50551.1"/>
    <property type="molecule type" value="Genomic_DNA"/>
</dbReference>
<evidence type="ECO:0000259" key="2">
    <source>
        <dbReference type="PROSITE" id="PS50200"/>
    </source>
</evidence>
<dbReference type="SMART" id="SM00314">
    <property type="entry name" value="RA"/>
    <property type="match status" value="2"/>
</dbReference>
<sequence>MGANGEAMDGTILKREALRQLIAQWNANRLDLFEISEPNEDGEFQGVMRFYFQEAGAKVATKCVRISSTATTKAVIETLVEKFRPDMRMLSIPQYALYEIHENGEERRLGEPERPLFVQLNWHSDDREGRFLLKRIDEVVRYDFYTNTIKDAAPTVNEGFKRKLSKREKKQLKKMQENTKTEQSSSAAEKLYNELPESGFTRSISNPEAVMRRRRQQKLEKKLAQFRSRDGGPDTGGTLKIYGQSLCADVPYKTLLLSVNDTAVYVVKEMLAKYGLTTQDPQNYCLYQVCEGEGESILDDDESPLSILMNQSNDRGSIMFHVRRRPPDYHPRKRKKKPGRRADEEGLSGYRGSYGSKFFSKSLNPVNHYMPK</sequence>
<feature type="domain" description="Ras-associating" evidence="2">
    <location>
        <begin position="44"/>
        <end position="138"/>
    </location>
</feature>
<name>A0A226E0U0_FOLCA</name>
<reference evidence="3 4" key="1">
    <citation type="submission" date="2015-12" db="EMBL/GenBank/DDBJ databases">
        <title>The genome of Folsomia candida.</title>
        <authorList>
            <person name="Faddeeva A."/>
            <person name="Derks M.F."/>
            <person name="Anvar Y."/>
            <person name="Smit S."/>
            <person name="Van Straalen N."/>
            <person name="Roelofs D."/>
        </authorList>
    </citation>
    <scope>NUCLEOTIDE SEQUENCE [LARGE SCALE GENOMIC DNA]</scope>
    <source>
        <strain evidence="3 4">VU population</strain>
        <tissue evidence="3">Whole body</tissue>
    </source>
</reference>
<feature type="region of interest" description="Disordered" evidence="1">
    <location>
        <begin position="167"/>
        <end position="188"/>
    </location>
</feature>
<dbReference type="GO" id="GO:0007165">
    <property type="term" value="P:signal transduction"/>
    <property type="evidence" value="ECO:0007669"/>
    <property type="project" value="InterPro"/>
</dbReference>
<comment type="caution">
    <text evidence="3">The sequence shown here is derived from an EMBL/GenBank/DDBJ whole genome shotgun (WGS) entry which is preliminary data.</text>
</comment>
<gene>
    <name evidence="3" type="ORF">Fcan01_14882</name>
</gene>
<organism evidence="3 4">
    <name type="scientific">Folsomia candida</name>
    <name type="common">Springtail</name>
    <dbReference type="NCBI Taxonomy" id="158441"/>
    <lineage>
        <taxon>Eukaryota</taxon>
        <taxon>Metazoa</taxon>
        <taxon>Ecdysozoa</taxon>
        <taxon>Arthropoda</taxon>
        <taxon>Hexapoda</taxon>
        <taxon>Collembola</taxon>
        <taxon>Entomobryomorpha</taxon>
        <taxon>Isotomoidea</taxon>
        <taxon>Isotomidae</taxon>
        <taxon>Proisotominae</taxon>
        <taxon>Folsomia</taxon>
    </lineage>
</organism>
<dbReference type="Pfam" id="PF00788">
    <property type="entry name" value="RA"/>
    <property type="match status" value="2"/>
</dbReference>
<dbReference type="Gene3D" id="3.10.20.90">
    <property type="entry name" value="Phosphatidylinositol 3-kinase Catalytic Subunit, Chain A, domain 1"/>
    <property type="match status" value="2"/>
</dbReference>
<dbReference type="STRING" id="158441.A0A226E0U0"/>
<feature type="domain" description="Ras-associating" evidence="2">
    <location>
        <begin position="235"/>
        <end position="327"/>
    </location>
</feature>
<evidence type="ECO:0000313" key="3">
    <source>
        <dbReference type="EMBL" id="OXA50551.1"/>
    </source>
</evidence>
<evidence type="ECO:0000256" key="1">
    <source>
        <dbReference type="SAM" id="MobiDB-lite"/>
    </source>
</evidence>
<dbReference type="Proteomes" id="UP000198287">
    <property type="component" value="Unassembled WGS sequence"/>
</dbReference>
<dbReference type="GO" id="GO:0032880">
    <property type="term" value="P:regulation of protein localization"/>
    <property type="evidence" value="ECO:0007669"/>
    <property type="project" value="TreeGrafter"/>
</dbReference>
<dbReference type="FunFam" id="3.10.20.90:FF:000025">
    <property type="entry name" value="Afadin, adherens junction formation factor"/>
    <property type="match status" value="1"/>
</dbReference>
<dbReference type="GO" id="GO:0050839">
    <property type="term" value="F:cell adhesion molecule binding"/>
    <property type="evidence" value="ECO:0007669"/>
    <property type="project" value="TreeGrafter"/>
</dbReference>
<dbReference type="InterPro" id="IPR000159">
    <property type="entry name" value="RA_dom"/>
</dbReference>
<dbReference type="CDD" id="cd01782">
    <property type="entry name" value="RA1_Afadin"/>
    <property type="match status" value="1"/>
</dbReference>
<dbReference type="PANTHER" id="PTHR10398:SF2">
    <property type="entry name" value="AFADIN"/>
    <property type="match status" value="1"/>
</dbReference>
<dbReference type="PANTHER" id="PTHR10398">
    <property type="entry name" value="AFADIN"/>
    <property type="match status" value="1"/>
</dbReference>
<dbReference type="GO" id="GO:0005912">
    <property type="term" value="C:adherens junction"/>
    <property type="evidence" value="ECO:0007669"/>
    <property type="project" value="TreeGrafter"/>
</dbReference>
<dbReference type="PROSITE" id="PS50200">
    <property type="entry name" value="RA"/>
    <property type="match status" value="2"/>
</dbReference>
<dbReference type="OrthoDB" id="6260541at2759"/>
<dbReference type="CDD" id="cd01781">
    <property type="entry name" value="RA2_Afadin"/>
    <property type="match status" value="1"/>
</dbReference>